<dbReference type="SUPFAM" id="SSF109604">
    <property type="entry name" value="HD-domain/PDEase-like"/>
    <property type="match status" value="1"/>
</dbReference>
<dbReference type="RefSeq" id="WP_091620719.1">
    <property type="nucleotide sequence ID" value="NZ_FNZN01000002.1"/>
</dbReference>
<dbReference type="CDD" id="cd00077">
    <property type="entry name" value="HDc"/>
    <property type="match status" value="1"/>
</dbReference>
<accession>A0A1H7KA02</accession>
<evidence type="ECO:0000256" key="3">
    <source>
        <dbReference type="ARBA" id="ARBA00022692"/>
    </source>
</evidence>
<feature type="transmembrane region" description="Helical" evidence="8">
    <location>
        <begin position="367"/>
        <end position="390"/>
    </location>
</feature>
<proteinExistence type="predicted"/>
<feature type="transmembrane region" description="Helical" evidence="8">
    <location>
        <begin position="242"/>
        <end position="261"/>
    </location>
</feature>
<dbReference type="Pfam" id="PF01966">
    <property type="entry name" value="HD"/>
    <property type="match status" value="1"/>
</dbReference>
<organism evidence="11 12">
    <name type="scientific">Maribacter orientalis</name>
    <dbReference type="NCBI Taxonomy" id="228957"/>
    <lineage>
        <taxon>Bacteria</taxon>
        <taxon>Pseudomonadati</taxon>
        <taxon>Bacteroidota</taxon>
        <taxon>Flavobacteriia</taxon>
        <taxon>Flavobacteriales</taxon>
        <taxon>Flavobacteriaceae</taxon>
        <taxon>Maribacter</taxon>
    </lineage>
</organism>
<evidence type="ECO:0000256" key="7">
    <source>
        <dbReference type="ARBA" id="ARBA00023136"/>
    </source>
</evidence>
<dbReference type="GO" id="GO:0051607">
    <property type="term" value="P:defense response to virus"/>
    <property type="evidence" value="ECO:0007669"/>
    <property type="project" value="UniProtKB-KW"/>
</dbReference>
<dbReference type="STRING" id="228957.SAMN04488008_102260"/>
<evidence type="ECO:0000256" key="1">
    <source>
        <dbReference type="ARBA" id="ARBA00004236"/>
    </source>
</evidence>
<keyword evidence="11" id="KW-0378">Hydrolase</keyword>
<reference evidence="12" key="1">
    <citation type="submission" date="2016-10" db="EMBL/GenBank/DDBJ databases">
        <authorList>
            <person name="Varghese N."/>
            <person name="Submissions S."/>
        </authorList>
    </citation>
    <scope>NUCLEOTIDE SEQUENCE [LARGE SCALE GENOMIC DNA]</scope>
    <source>
        <strain evidence="12">DSM 16471</strain>
    </source>
</reference>
<dbReference type="GO" id="GO:0016787">
    <property type="term" value="F:hydrolase activity"/>
    <property type="evidence" value="ECO:0007669"/>
    <property type="project" value="UniProtKB-KW"/>
</dbReference>
<dbReference type="InterPro" id="IPR043760">
    <property type="entry name" value="PycTM_dom"/>
</dbReference>
<sequence length="405" mass="47276">MSNILEKTQQFVVELLTTKLDKNFLYHNLRHTQRVVKSTKELLEACSLSNQERELLQLVAWFHDTGYTKGTEAHEESSCEIVEAFLLKEGYYKEGIEKIKACIRATKWNAKPSNLMDEIIRDADSSHFAQSSYIETSELLREELKLLGIKDYSPKEWLDGNIKVFRTDHHYYTDYAKEHWLEKKDKNLRKLIKDKKSEKKLAKKERLKVKFKSESPDRGIQTLYRVTLKNHIALSDIADTKANILLSVNAIIISLALSNLIPKLDNPSNDYLIYPTVIFVLFAIISMILAVLATRPNVTSGEFTKEDVENKNVNLLFFGNFHKMNLTEYEWAIQQMLKDKDYIYTSLTKDLYFLGIVLNRKYKLLRWTYTIFMIGMILSVIAFAISFKFYGPDRKLELLSQVLFF</sequence>
<dbReference type="AlphaFoldDB" id="A0A1H7KA02"/>
<evidence type="ECO:0000256" key="5">
    <source>
        <dbReference type="ARBA" id="ARBA00022989"/>
    </source>
</evidence>
<evidence type="ECO:0000256" key="4">
    <source>
        <dbReference type="ARBA" id="ARBA00022741"/>
    </source>
</evidence>
<feature type="transmembrane region" description="Helical" evidence="8">
    <location>
        <begin position="273"/>
        <end position="293"/>
    </location>
</feature>
<feature type="domain" description="HD" evidence="9">
    <location>
        <begin position="30"/>
        <end position="127"/>
    </location>
</feature>
<keyword evidence="7 8" id="KW-0472">Membrane</keyword>
<evidence type="ECO:0000256" key="2">
    <source>
        <dbReference type="ARBA" id="ARBA00022475"/>
    </source>
</evidence>
<dbReference type="Pfam" id="PF18967">
    <property type="entry name" value="PycTM"/>
    <property type="match status" value="1"/>
</dbReference>
<keyword evidence="2" id="KW-1003">Cell membrane</keyword>
<dbReference type="GO" id="GO:0000166">
    <property type="term" value="F:nucleotide binding"/>
    <property type="evidence" value="ECO:0007669"/>
    <property type="project" value="UniProtKB-KW"/>
</dbReference>
<evidence type="ECO:0000259" key="10">
    <source>
        <dbReference type="Pfam" id="PF18967"/>
    </source>
</evidence>
<feature type="domain" description="Pycsar effector protein" evidence="10">
    <location>
        <begin position="228"/>
        <end position="385"/>
    </location>
</feature>
<gene>
    <name evidence="11" type="ORF">SAMN04488008_102260</name>
</gene>
<evidence type="ECO:0000313" key="12">
    <source>
        <dbReference type="Proteomes" id="UP000198990"/>
    </source>
</evidence>
<dbReference type="EMBL" id="FNZN01000002">
    <property type="protein sequence ID" value="SEK83330.1"/>
    <property type="molecule type" value="Genomic_DNA"/>
</dbReference>
<name>A0A1H7KA02_9FLAO</name>
<keyword evidence="4" id="KW-0547">Nucleotide-binding</keyword>
<dbReference type="InterPro" id="IPR006674">
    <property type="entry name" value="HD_domain"/>
</dbReference>
<dbReference type="GO" id="GO:0005886">
    <property type="term" value="C:plasma membrane"/>
    <property type="evidence" value="ECO:0007669"/>
    <property type="project" value="UniProtKB-SubCell"/>
</dbReference>
<evidence type="ECO:0000256" key="8">
    <source>
        <dbReference type="SAM" id="Phobius"/>
    </source>
</evidence>
<comment type="subcellular location">
    <subcellularLocation>
        <location evidence="1">Cell membrane</location>
    </subcellularLocation>
</comment>
<keyword evidence="6" id="KW-0051">Antiviral defense</keyword>
<dbReference type="OrthoDB" id="5728337at2"/>
<protein>
    <submittedName>
        <fullName evidence="11">Predicted metal-dependent phosphohydrolase, HD superfamily</fullName>
    </submittedName>
</protein>
<dbReference type="Gene3D" id="1.10.3210.10">
    <property type="entry name" value="Hypothetical protein af1432"/>
    <property type="match status" value="1"/>
</dbReference>
<keyword evidence="12" id="KW-1185">Reference proteome</keyword>
<evidence type="ECO:0000259" key="9">
    <source>
        <dbReference type="Pfam" id="PF01966"/>
    </source>
</evidence>
<keyword evidence="3 8" id="KW-0812">Transmembrane</keyword>
<dbReference type="Proteomes" id="UP000198990">
    <property type="component" value="Unassembled WGS sequence"/>
</dbReference>
<evidence type="ECO:0000256" key="6">
    <source>
        <dbReference type="ARBA" id="ARBA00023118"/>
    </source>
</evidence>
<evidence type="ECO:0000313" key="11">
    <source>
        <dbReference type="EMBL" id="SEK83330.1"/>
    </source>
</evidence>
<keyword evidence="5 8" id="KW-1133">Transmembrane helix</keyword>
<dbReference type="InterPro" id="IPR003607">
    <property type="entry name" value="HD/PDEase_dom"/>
</dbReference>